<dbReference type="OrthoDB" id="4494749at2"/>
<evidence type="ECO:0000256" key="1">
    <source>
        <dbReference type="SAM" id="SignalP"/>
    </source>
</evidence>
<evidence type="ECO:0008006" key="4">
    <source>
        <dbReference type="Google" id="ProtNLM"/>
    </source>
</evidence>
<dbReference type="AlphaFoldDB" id="A0A560GZZ8"/>
<name>A0A560GZZ8_9PROT</name>
<evidence type="ECO:0000313" key="3">
    <source>
        <dbReference type="Proteomes" id="UP000315751"/>
    </source>
</evidence>
<comment type="caution">
    <text evidence="2">The sequence shown here is derived from an EMBL/GenBank/DDBJ whole genome shotgun (WGS) entry which is preliminary data.</text>
</comment>
<evidence type="ECO:0000313" key="2">
    <source>
        <dbReference type="EMBL" id="TWB39054.1"/>
    </source>
</evidence>
<dbReference type="PROSITE" id="PS51257">
    <property type="entry name" value="PROKAR_LIPOPROTEIN"/>
    <property type="match status" value="1"/>
</dbReference>
<reference evidence="2 3" key="1">
    <citation type="submission" date="2019-06" db="EMBL/GenBank/DDBJ databases">
        <title>Genomic Encyclopedia of Type Strains, Phase IV (KMG-V): Genome sequencing to study the core and pangenomes of soil and plant-associated prokaryotes.</title>
        <authorList>
            <person name="Whitman W."/>
        </authorList>
    </citation>
    <scope>NUCLEOTIDE SEQUENCE [LARGE SCALE GENOMIC DNA]</scope>
    <source>
        <strain evidence="2 3">BR 11622</strain>
    </source>
</reference>
<dbReference type="InterPro" id="IPR008928">
    <property type="entry name" value="6-hairpin_glycosidase_sf"/>
</dbReference>
<feature type="chain" id="PRO_5022190917" description="Lipoprotein" evidence="1">
    <location>
        <begin position="27"/>
        <end position="688"/>
    </location>
</feature>
<accession>A0A560GZZ8</accession>
<protein>
    <recommendedName>
        <fullName evidence="4">Lipoprotein</fullName>
    </recommendedName>
</protein>
<dbReference type="SUPFAM" id="SSF48208">
    <property type="entry name" value="Six-hairpin glycosidases"/>
    <property type="match status" value="1"/>
</dbReference>
<keyword evidence="1" id="KW-0732">Signal</keyword>
<dbReference type="Proteomes" id="UP000315751">
    <property type="component" value="Unassembled WGS sequence"/>
</dbReference>
<proteinExistence type="predicted"/>
<dbReference type="EMBL" id="VITR01000011">
    <property type="protein sequence ID" value="TWB39054.1"/>
    <property type="molecule type" value="Genomic_DNA"/>
</dbReference>
<gene>
    <name evidence="2" type="ORF">FBZ90_11149</name>
</gene>
<dbReference type="RefSeq" id="WP_145734436.1">
    <property type="nucleotide sequence ID" value="NZ_VITR01000011.1"/>
</dbReference>
<feature type="signal peptide" evidence="1">
    <location>
        <begin position="1"/>
        <end position="26"/>
    </location>
</feature>
<dbReference type="GO" id="GO:0005975">
    <property type="term" value="P:carbohydrate metabolic process"/>
    <property type="evidence" value="ECO:0007669"/>
    <property type="project" value="InterPro"/>
</dbReference>
<organism evidence="2 3">
    <name type="scientific">Nitrospirillum amazonense</name>
    <dbReference type="NCBI Taxonomy" id="28077"/>
    <lineage>
        <taxon>Bacteria</taxon>
        <taxon>Pseudomonadati</taxon>
        <taxon>Pseudomonadota</taxon>
        <taxon>Alphaproteobacteria</taxon>
        <taxon>Rhodospirillales</taxon>
        <taxon>Azospirillaceae</taxon>
        <taxon>Nitrospirillum</taxon>
    </lineage>
</organism>
<keyword evidence="3" id="KW-1185">Reference proteome</keyword>
<sequence length="688" mass="72921">MPRLPRLVLSSALTLTLACAPMAAIADAGAQPALSYSLTEGRNLNAFVREGAVAAHLLLRSGKDARILVAFPAGNSGVGLWLDTQDGAQWSMAGVPRPITTTDSRGRPLRGIVFDATLKADSAVPRQGVLSSVRVLRDYETLHTLPTQVEVSPTRTQDTLDWARDRLDGEPGYRLMVTVTRGRLADGMLRAGADGTIGLRVTALTGETPLTPLAGDQLLSAQAATQPGARDALTFLSYREKLLAGSWRFDTYFGRDTLMSVMLLMPALQPDAVAAGLRSVLARLSPGGEVAHEEDIGEFAILDHLKTDGTLSDAPVYDYKMVDSDFLLAPVARAWLVDDARGRATARDFLAGPALTNPDGRSGLEEVAGVALVRNLRHVVAQAAPFAAAPGVNTLVRLKPGVPVGEWRDSNTGLGGGVYPYDVNAILVPAALEATDALLRAKLLDPWLDTTSRAELAKAADLAKVWRAKAPALFDVAVPPAEARRAVAAYAAKAGVPADTALASLPDGPVHFHALSLDAAGKPVPVLHSDEGFDLLFDHPAPQALNAAVDAASRPFPAGLMTGIGMLVANPAYAPAAVQDLFPRTAYHGTVVWSWQQALTAAGLARQLSRTDLPPATRAKLTRLQTALWQAITATRSVQSSELWSWDFHDGHYVVAPYGAAGGDADESNAAQLWSTVFLAVRPPKERQ</sequence>